<evidence type="ECO:0000256" key="2">
    <source>
        <dbReference type="ARBA" id="ARBA00007983"/>
    </source>
</evidence>
<evidence type="ECO:0000259" key="11">
    <source>
        <dbReference type="Pfam" id="PF01179"/>
    </source>
</evidence>
<sequence>MKGLSHLSTGAIASCVLALGLLAQDVLASPQPKSSWVRNGRGRKAMADMINGKAKAKRLNMPRTTCPEVAATEVTAPKTNVWGGLTDVEAASVASWLFAQSDLNLTVSENATEWDNTVILIEAMMPNKTDAVAYLDGNATAPSKYAHVLLDNRATVDPFYQDILVGPLPIDNTTTTWAPLEFPYNKKSGGGKVRNLDADSEKLYSDWIYPITSTVADITLDLWNGTAMGLDNDTLDVWGIDPLWQEGGRIIRWDTFWNYPSDDFDAETLLPLGLFFKSDVTGRDPSEWKLEGWLYNDIFYETTEDFRAAYFSEGFEKNGANVEGDWARTDQQGPVMPMDTSYPPTQVAPSGSRFSVDTEEQYVEWMDYSFYISFRRDTGIALHDIRYKGERLLYELGLQEALAHYAGNDPVQSGTSYLDTYYGFGPYAFELVPGYDCPAYATFLNTSFYVAETTHTHINSICLFEYDADFPMQRHSTSNYVSVTKNTYFVVRSVSTVGNYDYTFSYSFFLDGSIAVEVRASGYIQSAYFAKNQDYGYQISDFLSGSMHDHVLNFKADFDILGTNNSIQLMNQVPARKYYPWSGGKPRNTMMLQRSFVESEDDARFNWAENSATQVLVVNQDEKNKNGELRGYRILPYTGTAHLTVKDSSNLENAARWAEYDIQVTKQKDTEPRCAHPYNSQDVFDPPINFDKFFDGESLLQDDLVVWLNLGMHHVPSTIDLPNTVMTTAHSGIQFMPNNYFDTDVSRQTVNMVRIDYKDGNTSYVDTFGQKDEVCALDFTPTEPDLYSYTGDVVIRKFPFNPNDPYFETDSIV</sequence>
<evidence type="ECO:0000256" key="8">
    <source>
        <dbReference type="PIRSR" id="PIRSR600269-51"/>
    </source>
</evidence>
<dbReference type="PROSITE" id="PS51257">
    <property type="entry name" value="PROKAR_LIPOPROTEIN"/>
    <property type="match status" value="1"/>
</dbReference>
<evidence type="ECO:0000256" key="9">
    <source>
        <dbReference type="RuleBase" id="RU000672"/>
    </source>
</evidence>
<dbReference type="InterPro" id="IPR036460">
    <property type="entry name" value="Cu_amine_oxidase_C_sf"/>
</dbReference>
<dbReference type="GO" id="GO:0008131">
    <property type="term" value="F:primary methylamine oxidase activity"/>
    <property type="evidence" value="ECO:0007669"/>
    <property type="project" value="InterPro"/>
</dbReference>
<dbReference type="GO" id="GO:0048038">
    <property type="term" value="F:quinone binding"/>
    <property type="evidence" value="ECO:0007669"/>
    <property type="project" value="InterPro"/>
</dbReference>
<evidence type="ECO:0000313" key="14">
    <source>
        <dbReference type="Proteomes" id="UP001174694"/>
    </source>
</evidence>
<dbReference type="Gene3D" id="2.70.98.20">
    <property type="entry name" value="Copper amine oxidase, catalytic domain"/>
    <property type="match status" value="1"/>
</dbReference>
<dbReference type="SUPFAM" id="SSF54416">
    <property type="entry name" value="Amine oxidase N-terminal region"/>
    <property type="match status" value="2"/>
</dbReference>
<keyword evidence="10" id="KW-0732">Signal</keyword>
<feature type="domain" description="Copper amine oxidase catalytic" evidence="11">
    <location>
        <begin position="345"/>
        <end position="746"/>
    </location>
</feature>
<evidence type="ECO:0000256" key="3">
    <source>
        <dbReference type="ARBA" id="ARBA00022723"/>
    </source>
</evidence>
<evidence type="ECO:0000259" key="12">
    <source>
        <dbReference type="Pfam" id="PF09248"/>
    </source>
</evidence>
<dbReference type="FunFam" id="3.10.450.40:FF:000028">
    <property type="entry name" value="Amine oxidase"/>
    <property type="match status" value="1"/>
</dbReference>
<evidence type="ECO:0000256" key="10">
    <source>
        <dbReference type="SAM" id="SignalP"/>
    </source>
</evidence>
<comment type="caution">
    <text evidence="13">The sequence shown here is derived from an EMBL/GenBank/DDBJ whole genome shotgun (WGS) entry which is preliminary data.</text>
</comment>
<keyword evidence="5 9" id="KW-0560">Oxidoreductase</keyword>
<feature type="modified residue" description="2',4',5'-topaquinone" evidence="8">
    <location>
        <position position="500"/>
    </location>
</feature>
<dbReference type="Pfam" id="PF01179">
    <property type="entry name" value="Cu_amine_oxid"/>
    <property type="match status" value="1"/>
</dbReference>
<feature type="chain" id="PRO_5041266310" description="Amine oxidase" evidence="10">
    <location>
        <begin position="29"/>
        <end position="813"/>
    </location>
</feature>
<keyword evidence="6 9" id="KW-0186">Copper</keyword>
<dbReference type="GO" id="GO:0009308">
    <property type="term" value="P:amine metabolic process"/>
    <property type="evidence" value="ECO:0007669"/>
    <property type="project" value="UniProtKB-UniRule"/>
</dbReference>
<evidence type="ECO:0000256" key="4">
    <source>
        <dbReference type="ARBA" id="ARBA00022772"/>
    </source>
</evidence>
<reference evidence="13" key="1">
    <citation type="submission" date="2022-07" db="EMBL/GenBank/DDBJ databases">
        <title>Fungi with potential for degradation of polypropylene.</title>
        <authorList>
            <person name="Gostincar C."/>
        </authorList>
    </citation>
    <scope>NUCLEOTIDE SEQUENCE</scope>
    <source>
        <strain evidence="13">EXF-13308</strain>
    </source>
</reference>
<comment type="similarity">
    <text evidence="2 9">Belongs to the copper/topaquinone oxidase family.</text>
</comment>
<comment type="cofactor">
    <cofactor evidence="9">
        <name>Cu cation</name>
        <dbReference type="ChEBI" id="CHEBI:23378"/>
    </cofactor>
    <text evidence="9">Contains 1 topaquinone per subunit.</text>
</comment>
<evidence type="ECO:0000313" key="13">
    <source>
        <dbReference type="EMBL" id="KAJ9157838.1"/>
    </source>
</evidence>
<dbReference type="AlphaFoldDB" id="A0AA38VYE8"/>
<dbReference type="InterPro" id="IPR016182">
    <property type="entry name" value="Cu_amine_oxidase_N-reg"/>
</dbReference>
<dbReference type="InterPro" id="IPR015798">
    <property type="entry name" value="Cu_amine_oxidase_C"/>
</dbReference>
<dbReference type="InterPro" id="IPR015328">
    <property type="entry name" value="DUF1965"/>
</dbReference>
<keyword evidence="3 9" id="KW-0479">Metal-binding</keyword>
<keyword evidence="14" id="KW-1185">Reference proteome</keyword>
<comment type="cofactor">
    <cofactor evidence="1">
        <name>Cu cation</name>
        <dbReference type="ChEBI" id="CHEBI:23378"/>
    </cofactor>
</comment>
<dbReference type="PANTHER" id="PTHR10638:SF20">
    <property type="entry name" value="AMINE OXIDASE"/>
    <property type="match status" value="1"/>
</dbReference>
<feature type="domain" description="DUF1965" evidence="12">
    <location>
        <begin position="267"/>
        <end position="334"/>
    </location>
</feature>
<feature type="signal peptide" evidence="10">
    <location>
        <begin position="1"/>
        <end position="28"/>
    </location>
</feature>
<protein>
    <recommendedName>
        <fullName evidence="9">Amine oxidase</fullName>
        <ecNumber evidence="9">1.4.3.-</ecNumber>
    </recommendedName>
</protein>
<feature type="active site" description="Schiff-base intermediate with substrate; via topaquinone" evidence="7">
    <location>
        <position position="500"/>
    </location>
</feature>
<comment type="PTM">
    <text evidence="8 9">Topaquinone (TPQ) is generated by copper-dependent autoxidation of a specific tyrosyl residue.</text>
</comment>
<dbReference type="PRINTS" id="PR00766">
    <property type="entry name" value="CUDAOXIDASE"/>
</dbReference>
<dbReference type="Gene3D" id="3.10.450.40">
    <property type="match status" value="2"/>
</dbReference>
<dbReference type="FunFam" id="2.70.98.20:FF:000002">
    <property type="entry name" value="Amine oxidase"/>
    <property type="match status" value="1"/>
</dbReference>
<dbReference type="PANTHER" id="PTHR10638">
    <property type="entry name" value="COPPER AMINE OXIDASE"/>
    <property type="match status" value="1"/>
</dbReference>
<dbReference type="GO" id="GO:0005886">
    <property type="term" value="C:plasma membrane"/>
    <property type="evidence" value="ECO:0007669"/>
    <property type="project" value="TreeGrafter"/>
</dbReference>
<name>A0AA38VYE8_9PEZI</name>
<evidence type="ECO:0000256" key="5">
    <source>
        <dbReference type="ARBA" id="ARBA00023002"/>
    </source>
</evidence>
<keyword evidence="4 7" id="KW-0801">TPQ</keyword>
<evidence type="ECO:0000256" key="7">
    <source>
        <dbReference type="PIRSR" id="PIRSR600269-50"/>
    </source>
</evidence>
<evidence type="ECO:0000256" key="6">
    <source>
        <dbReference type="ARBA" id="ARBA00023008"/>
    </source>
</evidence>
<dbReference type="SUPFAM" id="SSF49998">
    <property type="entry name" value="Amine oxidase catalytic domain"/>
    <property type="match status" value="1"/>
</dbReference>
<accession>A0AA38VYE8</accession>
<gene>
    <name evidence="13" type="ORF">NKR23_g248</name>
</gene>
<dbReference type="InterPro" id="IPR000269">
    <property type="entry name" value="Cu_amine_oxidase"/>
</dbReference>
<dbReference type="Pfam" id="PF09248">
    <property type="entry name" value="DUF1965"/>
    <property type="match status" value="1"/>
</dbReference>
<dbReference type="EC" id="1.4.3.-" evidence="9"/>
<dbReference type="GO" id="GO:0005507">
    <property type="term" value="F:copper ion binding"/>
    <property type="evidence" value="ECO:0007669"/>
    <property type="project" value="InterPro"/>
</dbReference>
<dbReference type="Proteomes" id="UP001174694">
    <property type="component" value="Unassembled WGS sequence"/>
</dbReference>
<dbReference type="EMBL" id="JANBVO010000001">
    <property type="protein sequence ID" value="KAJ9157838.1"/>
    <property type="molecule type" value="Genomic_DNA"/>
</dbReference>
<dbReference type="FunFam" id="3.10.450.40:FF:000018">
    <property type="entry name" value="Amine oxidase"/>
    <property type="match status" value="1"/>
</dbReference>
<organism evidence="13 14">
    <name type="scientific">Pleurostoma richardsiae</name>
    <dbReference type="NCBI Taxonomy" id="41990"/>
    <lineage>
        <taxon>Eukaryota</taxon>
        <taxon>Fungi</taxon>
        <taxon>Dikarya</taxon>
        <taxon>Ascomycota</taxon>
        <taxon>Pezizomycotina</taxon>
        <taxon>Sordariomycetes</taxon>
        <taxon>Sordariomycetidae</taxon>
        <taxon>Calosphaeriales</taxon>
        <taxon>Pleurostomataceae</taxon>
        <taxon>Pleurostoma</taxon>
    </lineage>
</organism>
<feature type="active site" description="Proton acceptor" evidence="7">
    <location>
        <position position="419"/>
    </location>
</feature>
<evidence type="ECO:0000256" key="1">
    <source>
        <dbReference type="ARBA" id="ARBA00001935"/>
    </source>
</evidence>
<proteinExistence type="inferred from homology"/>